<dbReference type="SUPFAM" id="SSF46689">
    <property type="entry name" value="Homeodomain-like"/>
    <property type="match status" value="1"/>
</dbReference>
<feature type="coiled-coil region" evidence="1">
    <location>
        <begin position="62"/>
        <end position="89"/>
    </location>
</feature>
<dbReference type="InterPro" id="IPR002514">
    <property type="entry name" value="Transposase_8"/>
</dbReference>
<accession>A0A1I1P5G7</accession>
<evidence type="ECO:0000256" key="1">
    <source>
        <dbReference type="SAM" id="Coils"/>
    </source>
</evidence>
<dbReference type="Gene3D" id="1.10.10.10">
    <property type="entry name" value="Winged helix-like DNA-binding domain superfamily/Winged helix DNA-binding domain"/>
    <property type="match status" value="1"/>
</dbReference>
<keyword evidence="1" id="KW-0175">Coiled coil</keyword>
<evidence type="ECO:0000313" key="2">
    <source>
        <dbReference type="EMBL" id="SFC95929.1"/>
    </source>
</evidence>
<dbReference type="GO" id="GO:0004803">
    <property type="term" value="F:transposase activity"/>
    <property type="evidence" value="ECO:0007669"/>
    <property type="project" value="InterPro"/>
</dbReference>
<dbReference type="EMBL" id="FOLB01000029">
    <property type="protein sequence ID" value="SFD05057.1"/>
    <property type="molecule type" value="Genomic_DNA"/>
</dbReference>
<dbReference type="GO" id="GO:0003677">
    <property type="term" value="F:DNA binding"/>
    <property type="evidence" value="ECO:0007669"/>
    <property type="project" value="InterPro"/>
</dbReference>
<reference evidence="3 4" key="1">
    <citation type="submission" date="2016-10" db="EMBL/GenBank/DDBJ databases">
        <authorList>
            <person name="de Groot N.N."/>
        </authorList>
    </citation>
    <scope>NUCLEOTIDE SEQUENCE [LARGE SCALE GENOMIC DNA]</scope>
    <source>
        <strain evidence="3 4">CGMCC 1.7056</strain>
    </source>
</reference>
<name>A0A1I1P5G7_9ACTN</name>
<dbReference type="InterPro" id="IPR036388">
    <property type="entry name" value="WH-like_DNA-bd_sf"/>
</dbReference>
<evidence type="ECO:0000313" key="3">
    <source>
        <dbReference type="EMBL" id="SFD05057.1"/>
    </source>
</evidence>
<feature type="non-terminal residue" evidence="3">
    <location>
        <position position="102"/>
    </location>
</feature>
<dbReference type="AlphaFoldDB" id="A0A1I1P5G7"/>
<sequence length="102" mass="11688">MARYTNEMRERAVRMVAEVRPEHPHETAALRHVAGLLGMNVETLRLWVHRAQVDAGVRPGTTSEEAEEIKRLKREVAELRRANEILKSASVFFAKELDRPTT</sequence>
<proteinExistence type="predicted"/>
<dbReference type="GO" id="GO:0006313">
    <property type="term" value="P:DNA transposition"/>
    <property type="evidence" value="ECO:0007669"/>
    <property type="project" value="InterPro"/>
</dbReference>
<dbReference type="InterPro" id="IPR009057">
    <property type="entry name" value="Homeodomain-like_sf"/>
</dbReference>
<evidence type="ECO:0000313" key="4">
    <source>
        <dbReference type="Proteomes" id="UP000198832"/>
    </source>
</evidence>
<gene>
    <name evidence="2" type="ORF">SAMN04487968_11653</name>
    <name evidence="3" type="ORF">SAMN04487968_1291</name>
</gene>
<protein>
    <submittedName>
        <fullName evidence="3">Transposase</fullName>
    </submittedName>
</protein>
<dbReference type="Pfam" id="PF01527">
    <property type="entry name" value="HTH_Tnp_1"/>
    <property type="match status" value="1"/>
</dbReference>
<organism evidence="3 4">
    <name type="scientific">Nocardioides terrae</name>
    <dbReference type="NCBI Taxonomy" id="574651"/>
    <lineage>
        <taxon>Bacteria</taxon>
        <taxon>Bacillati</taxon>
        <taxon>Actinomycetota</taxon>
        <taxon>Actinomycetes</taxon>
        <taxon>Propionibacteriales</taxon>
        <taxon>Nocardioidaceae</taxon>
        <taxon>Nocardioides</taxon>
    </lineage>
</organism>
<dbReference type="Proteomes" id="UP000198832">
    <property type="component" value="Unassembled WGS sequence"/>
</dbReference>
<keyword evidence="4" id="KW-1185">Reference proteome</keyword>
<dbReference type="EMBL" id="FOLB01000016">
    <property type="protein sequence ID" value="SFC95929.1"/>
    <property type="molecule type" value="Genomic_DNA"/>
</dbReference>